<dbReference type="PROSITE" id="PS00678">
    <property type="entry name" value="WD_REPEATS_1"/>
    <property type="match status" value="3"/>
</dbReference>
<dbReference type="InterPro" id="IPR019775">
    <property type="entry name" value="WD40_repeat_CS"/>
</dbReference>
<evidence type="ECO:0000256" key="2">
    <source>
        <dbReference type="ARBA" id="ARBA00022574"/>
    </source>
</evidence>
<dbReference type="GO" id="GO:0000375">
    <property type="term" value="P:RNA splicing, via transesterification reactions"/>
    <property type="evidence" value="ECO:0007669"/>
    <property type="project" value="UniProtKB-ARBA"/>
</dbReference>
<comment type="subcellular location">
    <subcellularLocation>
        <location evidence="1">Nucleus</location>
    </subcellularLocation>
</comment>
<evidence type="ECO:0000313" key="12">
    <source>
        <dbReference type="EMBL" id="MBW15711.1"/>
    </source>
</evidence>
<keyword evidence="12" id="KW-0687">Ribonucleoprotein</keyword>
<feature type="repeat" description="WD" evidence="11">
    <location>
        <begin position="275"/>
        <end position="305"/>
    </location>
</feature>
<dbReference type="GO" id="GO:0006397">
    <property type="term" value="P:mRNA processing"/>
    <property type="evidence" value="ECO:0007669"/>
    <property type="project" value="UniProtKB-KW"/>
</dbReference>
<evidence type="ECO:0000256" key="3">
    <source>
        <dbReference type="ARBA" id="ARBA00022664"/>
    </source>
</evidence>
<dbReference type="PRINTS" id="PR00320">
    <property type="entry name" value="GPROTEINBRPT"/>
</dbReference>
<keyword evidence="2 11" id="KW-0853">WD repeat</keyword>
<feature type="repeat" description="WD" evidence="11">
    <location>
        <begin position="128"/>
        <end position="161"/>
    </location>
</feature>
<keyword evidence="3" id="KW-0507">mRNA processing</keyword>
<proteinExistence type="predicted"/>
<evidence type="ECO:0000256" key="11">
    <source>
        <dbReference type="PROSITE-ProRule" id="PRU00221"/>
    </source>
</evidence>
<reference evidence="12" key="1">
    <citation type="submission" date="2017-10" db="EMBL/GenBank/DDBJ databases">
        <title>Transcriptome Assembly of Sugarcane Aphid Adults.</title>
        <authorList>
            <person name="Scully E.D."/>
            <person name="Palmer N.A."/>
            <person name="Geib S.M."/>
            <person name="Sarath G."/>
            <person name="Sattler S.E."/>
        </authorList>
    </citation>
    <scope>NUCLEOTIDE SEQUENCE</scope>
    <source>
        <tissue evidence="12">Whole body</tissue>
    </source>
</reference>
<accession>A0A2H8TP67</accession>
<dbReference type="Pfam" id="PF00400">
    <property type="entry name" value="WD40"/>
    <property type="match status" value="7"/>
</dbReference>
<protein>
    <recommendedName>
        <fullName evidence="9">U5 small nuclear ribonucleoprotein 40 kDa protein</fullName>
    </recommendedName>
    <alternativeName>
        <fullName evidence="10">WD repeat-containing protein 57</fullName>
    </alternativeName>
</protein>
<keyword evidence="4" id="KW-0677">Repeat</keyword>
<comment type="subunit">
    <text evidence="8">Component of the pre-catalytic and catalytic spliceosome complexes. Component of the postcatalytic spliceosome P complex. Part of the U5 snRNP complex. Interacts with PRPF8. Component of the U4/U6-U5 tri-snRNP complex composed of the U4, U6 and U5 snRNAs and at least PRPF3, PRPF4, PRPF6, PRPF8, PRPF31, SNRNP200, TXNL4A, WDR57, SNRNP40, DDX23, CD2BP2, PPIH, SNU13, EFTUD2, SART1 and USP39. Component of the minor spliceosome, which splices U12-type introns.</text>
</comment>
<evidence type="ECO:0000256" key="1">
    <source>
        <dbReference type="ARBA" id="ARBA00004123"/>
    </source>
</evidence>
<sequence length="340" mass="37995">MVKRKSEVALADAEQNKSVREKYLKTDKSNVRTSSLFMPIMALEGHDGDIFATKFHPEGDYLASSGFDRKIFIWSVYGECENLGVLTGHSGAVLDMKFSTDGTLIYTSSTDMTVSFWDIYKGQRVKKLKGHTGFVNSCDSARRGPQMITSASDDCTIKVWDPRKRGGDAVTTFNNNYQVMSVCFNDTADQVITGGLDNEIKIWDLRKNALLHRLPGHTDTVTGLELSPDGCYLLSNAMDNSLRIWDVRPYAPADRCLKVFSGHTHNFEKNLLRCAWSPDGSKVSAGSADRYVYIWDANTRRILYKLPGHNGSVNDVDFHPKEPIIMSGSSDKVVYLGEFD</sequence>
<feature type="repeat" description="WD" evidence="11">
    <location>
        <begin position="43"/>
        <end position="76"/>
    </location>
</feature>
<dbReference type="InterPro" id="IPR052234">
    <property type="entry name" value="U5_snRNP_Component"/>
</dbReference>
<dbReference type="EMBL" id="GFXV01003906">
    <property type="protein sequence ID" value="MBW15711.1"/>
    <property type="molecule type" value="Transcribed_RNA"/>
</dbReference>
<dbReference type="Gene3D" id="2.130.10.10">
    <property type="entry name" value="YVTN repeat-like/Quinoprotein amine dehydrogenase"/>
    <property type="match status" value="1"/>
</dbReference>
<feature type="repeat" description="WD" evidence="11">
    <location>
        <begin position="214"/>
        <end position="248"/>
    </location>
</feature>
<dbReference type="SMART" id="SM00320">
    <property type="entry name" value="WD40"/>
    <property type="match status" value="7"/>
</dbReference>
<evidence type="ECO:0000256" key="10">
    <source>
        <dbReference type="ARBA" id="ARBA00075772"/>
    </source>
</evidence>
<dbReference type="GO" id="GO:0005682">
    <property type="term" value="C:U5 snRNP"/>
    <property type="evidence" value="ECO:0007669"/>
    <property type="project" value="UniProtKB-ARBA"/>
</dbReference>
<organism evidence="12">
    <name type="scientific">Melanaphis sacchari</name>
    <dbReference type="NCBI Taxonomy" id="742174"/>
    <lineage>
        <taxon>Eukaryota</taxon>
        <taxon>Metazoa</taxon>
        <taxon>Ecdysozoa</taxon>
        <taxon>Arthropoda</taxon>
        <taxon>Hexapoda</taxon>
        <taxon>Insecta</taxon>
        <taxon>Pterygota</taxon>
        <taxon>Neoptera</taxon>
        <taxon>Paraneoptera</taxon>
        <taxon>Hemiptera</taxon>
        <taxon>Sternorrhyncha</taxon>
        <taxon>Aphidomorpha</taxon>
        <taxon>Aphidoidea</taxon>
        <taxon>Aphididae</taxon>
        <taxon>Aphidini</taxon>
        <taxon>Melanaphis</taxon>
    </lineage>
</organism>
<evidence type="ECO:0000256" key="7">
    <source>
        <dbReference type="ARBA" id="ARBA00057342"/>
    </source>
</evidence>
<dbReference type="InterPro" id="IPR036322">
    <property type="entry name" value="WD40_repeat_dom_sf"/>
</dbReference>
<evidence type="ECO:0000256" key="4">
    <source>
        <dbReference type="ARBA" id="ARBA00022737"/>
    </source>
</evidence>
<gene>
    <name evidence="12" type="primary">SNRNP40_2</name>
</gene>
<dbReference type="FunFam" id="2.130.10.10:FF:000229">
    <property type="entry name" value="Small nuclear ribonucleoprotein U5 subunit 40"/>
    <property type="match status" value="1"/>
</dbReference>
<feature type="repeat" description="WD" evidence="11">
    <location>
        <begin position="86"/>
        <end position="127"/>
    </location>
</feature>
<feature type="repeat" description="WD" evidence="11">
    <location>
        <begin position="306"/>
        <end position="340"/>
    </location>
</feature>
<dbReference type="InterPro" id="IPR015943">
    <property type="entry name" value="WD40/YVTN_repeat-like_dom_sf"/>
</dbReference>
<dbReference type="InterPro" id="IPR020472">
    <property type="entry name" value="WD40_PAC1"/>
</dbReference>
<keyword evidence="6" id="KW-0539">Nucleus</keyword>
<dbReference type="OrthoDB" id="1068471at2759"/>
<dbReference type="SUPFAM" id="SSF50978">
    <property type="entry name" value="WD40 repeat-like"/>
    <property type="match status" value="1"/>
</dbReference>
<keyword evidence="5" id="KW-0508">mRNA splicing</keyword>
<dbReference type="InterPro" id="IPR001680">
    <property type="entry name" value="WD40_rpt"/>
</dbReference>
<evidence type="ECO:0000256" key="5">
    <source>
        <dbReference type="ARBA" id="ARBA00023187"/>
    </source>
</evidence>
<evidence type="ECO:0000256" key="6">
    <source>
        <dbReference type="ARBA" id="ARBA00023242"/>
    </source>
</evidence>
<dbReference type="PROSITE" id="PS50294">
    <property type="entry name" value="WD_REPEATS_REGION"/>
    <property type="match status" value="5"/>
</dbReference>
<comment type="function">
    <text evidence="7">Required for pre-mRNA splicing as component of the activated spliceosome. Component of the U5 small nuclear ribonucleoprotein (snRNP) complex and the U4/U6-U5 tri-snRNP complex, building blocks of the spliceosome. As a component of the minor spliceosome, involved in the splicing of U12-type introns in pre-mRNAs.</text>
</comment>
<dbReference type="GO" id="GO:0071013">
    <property type="term" value="C:catalytic step 2 spliceosome"/>
    <property type="evidence" value="ECO:0007669"/>
    <property type="project" value="TreeGrafter"/>
</dbReference>
<feature type="repeat" description="WD" evidence="11">
    <location>
        <begin position="172"/>
        <end position="213"/>
    </location>
</feature>
<name>A0A2H8TP67_9HEMI</name>
<evidence type="ECO:0000256" key="9">
    <source>
        <dbReference type="ARBA" id="ARBA00073554"/>
    </source>
</evidence>
<dbReference type="CDD" id="cd00200">
    <property type="entry name" value="WD40"/>
    <property type="match status" value="1"/>
</dbReference>
<evidence type="ECO:0000256" key="8">
    <source>
        <dbReference type="ARBA" id="ARBA00064268"/>
    </source>
</evidence>
<dbReference type="PANTHER" id="PTHR44006:SF1">
    <property type="entry name" value="U5 SMALL NUCLEAR RIBONUCLEOPROTEIN 40 KDA PROTEIN"/>
    <property type="match status" value="1"/>
</dbReference>
<dbReference type="PROSITE" id="PS50082">
    <property type="entry name" value="WD_REPEATS_2"/>
    <property type="match status" value="7"/>
</dbReference>
<dbReference type="PANTHER" id="PTHR44006">
    <property type="entry name" value="U5 SMALL NUCLEAR RIBONUCLEOPROTEIN 40 KDA PROTEIN"/>
    <property type="match status" value="1"/>
</dbReference>
<dbReference type="GO" id="GO:0003723">
    <property type="term" value="F:RNA binding"/>
    <property type="evidence" value="ECO:0007669"/>
    <property type="project" value="TreeGrafter"/>
</dbReference>
<dbReference type="AlphaFoldDB" id="A0A2H8TP67"/>